<comment type="caution">
    <text evidence="1">The sequence shown here is derived from an EMBL/GenBank/DDBJ whole genome shotgun (WGS) entry which is preliminary data.</text>
</comment>
<protein>
    <submittedName>
        <fullName evidence="1">Uncharacterized protein</fullName>
    </submittedName>
</protein>
<dbReference type="Proteomes" id="UP001066276">
    <property type="component" value="Chromosome 8"/>
</dbReference>
<evidence type="ECO:0000313" key="1">
    <source>
        <dbReference type="EMBL" id="KAJ1113039.1"/>
    </source>
</evidence>
<gene>
    <name evidence="1" type="ORF">NDU88_001298</name>
</gene>
<reference evidence="1" key="1">
    <citation type="journal article" date="2022" name="bioRxiv">
        <title>Sequencing and chromosome-scale assembly of the giantPleurodeles waltlgenome.</title>
        <authorList>
            <person name="Brown T."/>
            <person name="Elewa A."/>
            <person name="Iarovenko S."/>
            <person name="Subramanian E."/>
            <person name="Araus A.J."/>
            <person name="Petzold A."/>
            <person name="Susuki M."/>
            <person name="Suzuki K.-i.T."/>
            <person name="Hayashi T."/>
            <person name="Toyoda A."/>
            <person name="Oliveira C."/>
            <person name="Osipova E."/>
            <person name="Leigh N.D."/>
            <person name="Simon A."/>
            <person name="Yun M.H."/>
        </authorList>
    </citation>
    <scope>NUCLEOTIDE SEQUENCE</scope>
    <source>
        <strain evidence="1">20211129_DDA</strain>
        <tissue evidence="1">Liver</tissue>
    </source>
</reference>
<proteinExistence type="predicted"/>
<keyword evidence="2" id="KW-1185">Reference proteome</keyword>
<dbReference type="EMBL" id="JANPWB010000012">
    <property type="protein sequence ID" value="KAJ1113039.1"/>
    <property type="molecule type" value="Genomic_DNA"/>
</dbReference>
<name>A0AAV7NC73_PLEWA</name>
<sequence>MYQGRNRDLGVAYAPFVPSLTGVPSSACTLCVSALHQLFTGDLWGRAAAVAHTASELFSCRESNLILQVNRQLRPWLARDVRCRARAGNQKRWSEGGVAPASLCATSCRRAGNSAPGVCAVAQNQPAPLYSPP</sequence>
<evidence type="ECO:0000313" key="2">
    <source>
        <dbReference type="Proteomes" id="UP001066276"/>
    </source>
</evidence>
<dbReference type="AlphaFoldDB" id="A0AAV7NC73"/>
<organism evidence="1 2">
    <name type="scientific">Pleurodeles waltl</name>
    <name type="common">Iberian ribbed newt</name>
    <dbReference type="NCBI Taxonomy" id="8319"/>
    <lineage>
        <taxon>Eukaryota</taxon>
        <taxon>Metazoa</taxon>
        <taxon>Chordata</taxon>
        <taxon>Craniata</taxon>
        <taxon>Vertebrata</taxon>
        <taxon>Euteleostomi</taxon>
        <taxon>Amphibia</taxon>
        <taxon>Batrachia</taxon>
        <taxon>Caudata</taxon>
        <taxon>Salamandroidea</taxon>
        <taxon>Salamandridae</taxon>
        <taxon>Pleurodelinae</taxon>
        <taxon>Pleurodeles</taxon>
    </lineage>
</organism>
<accession>A0AAV7NC73</accession>